<dbReference type="EMBL" id="QUAK01000024">
    <property type="protein sequence ID" value="RFU87821.1"/>
    <property type="molecule type" value="Genomic_DNA"/>
</dbReference>
<evidence type="ECO:0000256" key="3">
    <source>
        <dbReference type="ARBA" id="ARBA00022801"/>
    </source>
</evidence>
<dbReference type="Proteomes" id="UP000263094">
    <property type="component" value="Unassembled WGS sequence"/>
</dbReference>
<feature type="domain" description="Glycosyl hydrolase family 30 beta sandwich" evidence="7">
    <location>
        <begin position="418"/>
        <end position="477"/>
    </location>
</feature>
<dbReference type="GO" id="GO:0006680">
    <property type="term" value="P:glucosylceramide catabolic process"/>
    <property type="evidence" value="ECO:0007669"/>
    <property type="project" value="TreeGrafter"/>
</dbReference>
<dbReference type="GO" id="GO:0016020">
    <property type="term" value="C:membrane"/>
    <property type="evidence" value="ECO:0007669"/>
    <property type="project" value="GOC"/>
</dbReference>
<dbReference type="Gene3D" id="2.60.40.1180">
    <property type="entry name" value="Golgi alpha-mannosidase II"/>
    <property type="match status" value="1"/>
</dbReference>
<keyword evidence="2 5" id="KW-0732">Signal</keyword>
<evidence type="ECO:0000259" key="6">
    <source>
        <dbReference type="Pfam" id="PF02055"/>
    </source>
</evidence>
<name>A0A372MA98_9ACTN</name>
<feature type="domain" description="Glycosyl hydrolase family 30 TIM-barrel" evidence="6">
    <location>
        <begin position="91"/>
        <end position="415"/>
    </location>
</feature>
<feature type="chain" id="PRO_5039475711" evidence="5">
    <location>
        <begin position="33"/>
        <end position="481"/>
    </location>
</feature>
<dbReference type="PANTHER" id="PTHR11069">
    <property type="entry name" value="GLUCOSYLCERAMIDASE"/>
    <property type="match status" value="1"/>
</dbReference>
<feature type="signal peptide" evidence="5">
    <location>
        <begin position="1"/>
        <end position="32"/>
    </location>
</feature>
<evidence type="ECO:0000256" key="4">
    <source>
        <dbReference type="RuleBase" id="RU361188"/>
    </source>
</evidence>
<comment type="caution">
    <text evidence="8">The sequence shown here is derived from an EMBL/GenBank/DDBJ whole genome shotgun (WGS) entry which is preliminary data.</text>
</comment>
<organism evidence="8 9">
    <name type="scientific">Streptomyces triticagri</name>
    <dbReference type="NCBI Taxonomy" id="2293568"/>
    <lineage>
        <taxon>Bacteria</taxon>
        <taxon>Bacillati</taxon>
        <taxon>Actinomycetota</taxon>
        <taxon>Actinomycetes</taxon>
        <taxon>Kitasatosporales</taxon>
        <taxon>Streptomycetaceae</taxon>
        <taxon>Streptomyces</taxon>
    </lineage>
</organism>
<dbReference type="AlphaFoldDB" id="A0A372MA98"/>
<dbReference type="InterPro" id="IPR017853">
    <property type="entry name" value="GH"/>
</dbReference>
<dbReference type="Pfam" id="PF17189">
    <property type="entry name" value="Glyco_hydro_30C"/>
    <property type="match status" value="1"/>
</dbReference>
<keyword evidence="3 4" id="KW-0378">Hydrolase</keyword>
<dbReference type="InterPro" id="IPR033453">
    <property type="entry name" value="Glyco_hydro_30_TIM-barrel"/>
</dbReference>
<dbReference type="SUPFAM" id="SSF51011">
    <property type="entry name" value="Glycosyl hydrolase domain"/>
    <property type="match status" value="1"/>
</dbReference>
<dbReference type="OrthoDB" id="9806701at2"/>
<dbReference type="PANTHER" id="PTHR11069:SF23">
    <property type="entry name" value="LYSOSOMAL ACID GLUCOSYLCERAMIDASE"/>
    <property type="match status" value="1"/>
</dbReference>
<reference evidence="8 9" key="1">
    <citation type="submission" date="2018-08" db="EMBL/GenBank/DDBJ databases">
        <title>Isolation, diversity and antifungal activity of Actinobacteria from wheat.</title>
        <authorList>
            <person name="Han C."/>
        </authorList>
    </citation>
    <scope>NUCLEOTIDE SEQUENCE [LARGE SCALE GENOMIC DNA]</scope>
    <source>
        <strain evidence="8 9">NEAU-YY421</strain>
    </source>
</reference>
<dbReference type="InterPro" id="IPR033452">
    <property type="entry name" value="GH30_C"/>
</dbReference>
<evidence type="ECO:0000256" key="1">
    <source>
        <dbReference type="ARBA" id="ARBA00005382"/>
    </source>
</evidence>
<dbReference type="Pfam" id="PF02055">
    <property type="entry name" value="Glyco_hydro_30"/>
    <property type="match status" value="1"/>
</dbReference>
<evidence type="ECO:0000256" key="2">
    <source>
        <dbReference type="ARBA" id="ARBA00022729"/>
    </source>
</evidence>
<accession>A0A372MA98</accession>
<evidence type="ECO:0000259" key="7">
    <source>
        <dbReference type="Pfam" id="PF17189"/>
    </source>
</evidence>
<keyword evidence="9" id="KW-1185">Reference proteome</keyword>
<sequence length="481" mass="51259">MSTHAPRRRPRTRGTKATVLAAALTLTGTGIAYGVQDEAPSPAAAEQAQVWITTADGSSKLSDAGAVPFTGSPQPTDIAVDPSDTGQQFTGAGASVTEASAHLIEQLPDGTRDSLLQGLFSRDGDGIGLNYLRQPLGSSDFNADGNFTSYEDTQGSFSIDRDKQETIPVIKQAQAVNSSIRFMGTPWSAPAWMKTSNDLSGGKLDPAHYQDYADYLVKAIEAYGAEGIDLTDLSVQNEPELETSYPSMGMTSSEQADFLKVLDQALTASGLDTNLLAFDHNWDNPNYPLDVFDKTSGMSRLIGAAFHCYAGTPEAQQQVRDTGKRVFFTECSGTDSENGADTFKDTLKWHAENLVVRNIRAGGETVVDWNLALDQNGGPHQGNCGTSCNGVVEIAGDSVTRNAEFYTLGHLSKFVDVGATRIGSSADGTIQNVAFQNPDGERVLYAVNSGTAEQEFSVTDDGRSLTYSLPAGAVATFTWQP</sequence>
<proteinExistence type="inferred from homology"/>
<dbReference type="InterPro" id="IPR013780">
    <property type="entry name" value="Glyco_hydro_b"/>
</dbReference>
<dbReference type="GO" id="GO:0004348">
    <property type="term" value="F:glucosylceramidase activity"/>
    <property type="evidence" value="ECO:0007669"/>
    <property type="project" value="InterPro"/>
</dbReference>
<evidence type="ECO:0000313" key="9">
    <source>
        <dbReference type="Proteomes" id="UP000263094"/>
    </source>
</evidence>
<evidence type="ECO:0000256" key="5">
    <source>
        <dbReference type="SAM" id="SignalP"/>
    </source>
</evidence>
<evidence type="ECO:0000313" key="8">
    <source>
        <dbReference type="EMBL" id="RFU87821.1"/>
    </source>
</evidence>
<dbReference type="SUPFAM" id="SSF51445">
    <property type="entry name" value="(Trans)glycosidases"/>
    <property type="match status" value="1"/>
</dbReference>
<protein>
    <submittedName>
        <fullName evidence="8">Glycosyl hydrolase</fullName>
    </submittedName>
</protein>
<comment type="similarity">
    <text evidence="1 4">Belongs to the glycosyl hydrolase 30 family.</text>
</comment>
<keyword evidence="4" id="KW-0326">Glycosidase</keyword>
<dbReference type="Gene3D" id="3.20.20.80">
    <property type="entry name" value="Glycosidases"/>
    <property type="match status" value="1"/>
</dbReference>
<dbReference type="InterPro" id="IPR001139">
    <property type="entry name" value="Glyco_hydro_30"/>
</dbReference>
<gene>
    <name evidence="8" type="ORF">DY218_04785</name>
</gene>